<proteinExistence type="predicted"/>
<dbReference type="STRING" id="1088818.A0A2I0BGP1"/>
<dbReference type="Gene3D" id="1.10.287.110">
    <property type="entry name" value="DnaJ domain"/>
    <property type="match status" value="1"/>
</dbReference>
<evidence type="ECO:0000313" key="2">
    <source>
        <dbReference type="EMBL" id="PKA66951.1"/>
    </source>
</evidence>
<gene>
    <name evidence="2" type="primary">ATJ20</name>
    <name evidence="2" type="ORF">AXF42_Ash004441</name>
</gene>
<dbReference type="InterPro" id="IPR053232">
    <property type="entry name" value="DnaJ_C/III_chloroplastic"/>
</dbReference>
<reference evidence="2 3" key="1">
    <citation type="journal article" date="2017" name="Nature">
        <title>The Apostasia genome and the evolution of orchids.</title>
        <authorList>
            <person name="Zhang G.Q."/>
            <person name="Liu K.W."/>
            <person name="Li Z."/>
            <person name="Lohaus R."/>
            <person name="Hsiao Y.Y."/>
            <person name="Niu S.C."/>
            <person name="Wang J.Y."/>
            <person name="Lin Y.C."/>
            <person name="Xu Q."/>
            <person name="Chen L.J."/>
            <person name="Yoshida K."/>
            <person name="Fujiwara S."/>
            <person name="Wang Z.W."/>
            <person name="Zhang Y.Q."/>
            <person name="Mitsuda N."/>
            <person name="Wang M."/>
            <person name="Liu G.H."/>
            <person name="Pecoraro L."/>
            <person name="Huang H.X."/>
            <person name="Xiao X.J."/>
            <person name="Lin M."/>
            <person name="Wu X.Y."/>
            <person name="Wu W.L."/>
            <person name="Chen Y.Y."/>
            <person name="Chang S.B."/>
            <person name="Sakamoto S."/>
            <person name="Ohme-Takagi M."/>
            <person name="Yagi M."/>
            <person name="Zeng S.J."/>
            <person name="Shen C.Y."/>
            <person name="Yeh C.M."/>
            <person name="Luo Y.B."/>
            <person name="Tsai W.C."/>
            <person name="Van de Peer Y."/>
            <person name="Liu Z.J."/>
        </authorList>
    </citation>
    <scope>NUCLEOTIDE SEQUENCE [LARGE SCALE GENOMIC DNA]</scope>
    <source>
        <strain evidence="3">cv. Shenzhen</strain>
        <tissue evidence="2">Stem</tissue>
    </source>
</reference>
<dbReference type="PANTHER" id="PTHR45090">
    <property type="entry name" value="CHAPERONE PROTEIN DNAJ 20 CHLOROPLASTIC"/>
    <property type="match status" value="1"/>
</dbReference>
<dbReference type="AlphaFoldDB" id="A0A2I0BGP1"/>
<dbReference type="InterPro" id="IPR036869">
    <property type="entry name" value="J_dom_sf"/>
</dbReference>
<dbReference type="EMBL" id="KZ451883">
    <property type="protein sequence ID" value="PKA66951.1"/>
    <property type="molecule type" value="Genomic_DNA"/>
</dbReference>
<evidence type="ECO:0000313" key="3">
    <source>
        <dbReference type="Proteomes" id="UP000236161"/>
    </source>
</evidence>
<dbReference type="InterPro" id="IPR018253">
    <property type="entry name" value="DnaJ_domain_CS"/>
</dbReference>
<dbReference type="SUPFAM" id="SSF46565">
    <property type="entry name" value="Chaperone J-domain"/>
    <property type="match status" value="1"/>
</dbReference>
<keyword evidence="3" id="KW-1185">Reference proteome</keyword>
<evidence type="ECO:0000259" key="1">
    <source>
        <dbReference type="PROSITE" id="PS50076"/>
    </source>
</evidence>
<sequence>MALQCSISPHFPKPLFFSTARTRFAASPTAVRVRAAATKYDILEVVETAAPQEIKAAFRRQALRWHPDLCLAGKDKDFCVEQFIRAREAYETLSDPLLRWNYDLSINPAGTTPPDVASGGGGAGCFGDLGAQLDGLKRKRHSRRAGPDSWACRIRRAHQS</sequence>
<accession>A0A2I0BGP1</accession>
<dbReference type="GO" id="GO:0005783">
    <property type="term" value="C:endoplasmic reticulum"/>
    <property type="evidence" value="ECO:0007669"/>
    <property type="project" value="UniProtKB-ARBA"/>
</dbReference>
<organism evidence="2 3">
    <name type="scientific">Apostasia shenzhenica</name>
    <dbReference type="NCBI Taxonomy" id="1088818"/>
    <lineage>
        <taxon>Eukaryota</taxon>
        <taxon>Viridiplantae</taxon>
        <taxon>Streptophyta</taxon>
        <taxon>Embryophyta</taxon>
        <taxon>Tracheophyta</taxon>
        <taxon>Spermatophyta</taxon>
        <taxon>Magnoliopsida</taxon>
        <taxon>Liliopsida</taxon>
        <taxon>Asparagales</taxon>
        <taxon>Orchidaceae</taxon>
        <taxon>Apostasioideae</taxon>
        <taxon>Apostasia</taxon>
    </lineage>
</organism>
<dbReference type="PROSITE" id="PS00636">
    <property type="entry name" value="DNAJ_1"/>
    <property type="match status" value="1"/>
</dbReference>
<dbReference type="OrthoDB" id="784706at2759"/>
<dbReference type="Pfam" id="PF00226">
    <property type="entry name" value="DnaJ"/>
    <property type="match status" value="1"/>
</dbReference>
<dbReference type="PANTHER" id="PTHR45090:SF6">
    <property type="entry name" value="J DOMAIN-CONTAINING PROTEIN"/>
    <property type="match status" value="1"/>
</dbReference>
<dbReference type="PROSITE" id="PS50076">
    <property type="entry name" value="DNAJ_2"/>
    <property type="match status" value="1"/>
</dbReference>
<dbReference type="GO" id="GO:0009507">
    <property type="term" value="C:chloroplast"/>
    <property type="evidence" value="ECO:0007669"/>
    <property type="project" value="TreeGrafter"/>
</dbReference>
<dbReference type="InterPro" id="IPR001623">
    <property type="entry name" value="DnaJ_domain"/>
</dbReference>
<feature type="domain" description="J" evidence="1">
    <location>
        <begin position="38"/>
        <end position="106"/>
    </location>
</feature>
<dbReference type="Proteomes" id="UP000236161">
    <property type="component" value="Unassembled WGS sequence"/>
</dbReference>
<dbReference type="PRINTS" id="PR00625">
    <property type="entry name" value="JDOMAIN"/>
</dbReference>
<dbReference type="CDD" id="cd06257">
    <property type="entry name" value="DnaJ"/>
    <property type="match status" value="1"/>
</dbReference>
<dbReference type="SMART" id="SM00271">
    <property type="entry name" value="DnaJ"/>
    <property type="match status" value="1"/>
</dbReference>
<name>A0A2I0BGP1_9ASPA</name>
<protein>
    <submittedName>
        <fullName evidence="2">Chaperone protein dnaJ 20, chloroplastic</fullName>
    </submittedName>
</protein>